<proteinExistence type="predicted"/>
<evidence type="ECO:0000313" key="2">
    <source>
        <dbReference type="EMBL" id="SOR29804.1"/>
    </source>
</evidence>
<evidence type="ECO:0000313" key="3">
    <source>
        <dbReference type="Proteomes" id="UP000233769"/>
    </source>
</evidence>
<name>A0A2N9AR19_METEX</name>
<dbReference type="EMBL" id="LT962688">
    <property type="protein sequence ID" value="SOR29804.1"/>
    <property type="molecule type" value="Genomic_DNA"/>
</dbReference>
<sequence>MIPVAPPIGVADVPGGFLVSLPPQLALVLSLRRAFRKVRAAAEPWTYFVPGPAKRLGEWLAEVELRALTERRRRAWSANDAEWAGAGAPAPAAEATAPIPFIVSLPKKRTARPVLELLQHLAAGEILIAESGRFDLHPSGRPIPAGVARRAIEQRLIVPSCDGLFGPEWSQSWRAPKQEGSDAAAELSGPGRPEAGAAGKADRPSAVRGSATRRPRRSTPTGLQGAAVADGSRRAVPRRSRGVEAEVAR</sequence>
<accession>A0A2N9AR19</accession>
<feature type="region of interest" description="Disordered" evidence="1">
    <location>
        <begin position="169"/>
        <end position="249"/>
    </location>
</feature>
<dbReference type="Proteomes" id="UP000233769">
    <property type="component" value="Chromosome tk0001"/>
</dbReference>
<protein>
    <submittedName>
        <fullName evidence="2">Uncharacterized protein</fullName>
    </submittedName>
</protein>
<reference evidence="3" key="1">
    <citation type="submission" date="2017-10" db="EMBL/GenBank/DDBJ databases">
        <authorList>
            <person name="Regsiter A."/>
            <person name="William W."/>
        </authorList>
    </citation>
    <scope>NUCLEOTIDE SEQUENCE [LARGE SCALE GENOMIC DNA]</scope>
</reference>
<dbReference type="AlphaFoldDB" id="A0A2N9AR19"/>
<evidence type="ECO:0000256" key="1">
    <source>
        <dbReference type="SAM" id="MobiDB-lite"/>
    </source>
</evidence>
<gene>
    <name evidence="2" type="ORF">TK0001_3202</name>
</gene>
<organism evidence="2 3">
    <name type="scientific">Methylorubrum extorquens</name>
    <name type="common">Methylobacterium dichloromethanicum</name>
    <name type="synonym">Methylobacterium extorquens</name>
    <dbReference type="NCBI Taxonomy" id="408"/>
    <lineage>
        <taxon>Bacteria</taxon>
        <taxon>Pseudomonadati</taxon>
        <taxon>Pseudomonadota</taxon>
        <taxon>Alphaproteobacteria</taxon>
        <taxon>Hyphomicrobiales</taxon>
        <taxon>Methylobacteriaceae</taxon>
        <taxon>Methylorubrum</taxon>
    </lineage>
</organism>